<gene>
    <name evidence="3" type="ORF">RM649_35445</name>
</gene>
<reference evidence="4" key="1">
    <citation type="submission" date="2023-07" db="EMBL/GenBank/DDBJ databases">
        <title>30 novel species of actinomycetes from the DSMZ collection.</title>
        <authorList>
            <person name="Nouioui I."/>
        </authorList>
    </citation>
    <scope>NUCLEOTIDE SEQUENCE [LARGE SCALE GENOMIC DNA]</scope>
    <source>
        <strain evidence="4">DSM 41770</strain>
    </source>
</reference>
<evidence type="ECO:0000313" key="4">
    <source>
        <dbReference type="Proteomes" id="UP001183777"/>
    </source>
</evidence>
<organism evidence="3 4">
    <name type="scientific">Streptomyces salyersiae</name>
    <dbReference type="NCBI Taxonomy" id="3075530"/>
    <lineage>
        <taxon>Bacteria</taxon>
        <taxon>Bacillati</taxon>
        <taxon>Actinomycetota</taxon>
        <taxon>Actinomycetes</taxon>
        <taxon>Kitasatosporales</taxon>
        <taxon>Streptomycetaceae</taxon>
        <taxon>Streptomyces</taxon>
    </lineage>
</organism>
<accession>A0ABU2RZR7</accession>
<feature type="transmembrane region" description="Helical" evidence="2">
    <location>
        <begin position="79"/>
        <end position="98"/>
    </location>
</feature>
<protein>
    <recommendedName>
        <fullName evidence="5">Protein spdB</fullName>
    </recommendedName>
</protein>
<evidence type="ECO:0008006" key="5">
    <source>
        <dbReference type="Google" id="ProtNLM"/>
    </source>
</evidence>
<keyword evidence="2" id="KW-1133">Transmembrane helix</keyword>
<comment type="caution">
    <text evidence="3">The sequence shown here is derived from an EMBL/GenBank/DDBJ whole genome shotgun (WGS) entry which is preliminary data.</text>
</comment>
<feature type="compositionally biased region" description="Acidic residues" evidence="1">
    <location>
        <begin position="359"/>
        <end position="374"/>
    </location>
</feature>
<dbReference type="EMBL" id="JAVREX010000033">
    <property type="protein sequence ID" value="MDT0432899.1"/>
    <property type="molecule type" value="Genomic_DNA"/>
</dbReference>
<sequence>MEQLKRVRQQPRGAVLAVLSVITLAVATLSVAVTYDIIEPKFGLWAVPTVAALDALWLVFQATEILAGNNRPRAQRVQWAGMGLTLINAAIPTAHLIGAARGGAALGLAVVITPVAIIATKGAWWVVLPSLGRQVSDETRKGLATKRQDVADRLEEMEADAAHRIELLALATTLETQVAEAETDYRMAVLRAQQTMTEALHGQAEVTEKTTAEKPLPASVAAIRLPELGEWKPVAPALPGTLGGTLELTGADGGTQVSGGAAGSGTPGGTPTGTPGERVVTLADLAAVAGELVPQPGEQLTAGQLDVVLRHLRHSDDPPLSYRQARDAYRRAGFVGSEERIRTAWTALVAREGHGEMSETTDTEEESADADTDA</sequence>
<feature type="region of interest" description="Disordered" evidence="1">
    <location>
        <begin position="352"/>
        <end position="374"/>
    </location>
</feature>
<proteinExistence type="predicted"/>
<dbReference type="Proteomes" id="UP001183777">
    <property type="component" value="Unassembled WGS sequence"/>
</dbReference>
<evidence type="ECO:0000256" key="1">
    <source>
        <dbReference type="SAM" id="MobiDB-lite"/>
    </source>
</evidence>
<keyword evidence="2" id="KW-0812">Transmembrane</keyword>
<keyword evidence="4" id="KW-1185">Reference proteome</keyword>
<dbReference type="RefSeq" id="WP_311661827.1">
    <property type="nucleotide sequence ID" value="NZ_JAVREX010000033.1"/>
</dbReference>
<evidence type="ECO:0000256" key="2">
    <source>
        <dbReference type="SAM" id="Phobius"/>
    </source>
</evidence>
<name>A0ABU2RZR7_9ACTN</name>
<feature type="region of interest" description="Disordered" evidence="1">
    <location>
        <begin position="252"/>
        <end position="274"/>
    </location>
</feature>
<keyword evidence="2" id="KW-0472">Membrane</keyword>
<feature type="compositionally biased region" description="Gly residues" evidence="1">
    <location>
        <begin position="252"/>
        <end position="271"/>
    </location>
</feature>
<evidence type="ECO:0000313" key="3">
    <source>
        <dbReference type="EMBL" id="MDT0432899.1"/>
    </source>
</evidence>
<feature type="transmembrane region" description="Helical" evidence="2">
    <location>
        <begin position="104"/>
        <end position="127"/>
    </location>
</feature>